<comment type="catalytic activity">
    <reaction evidence="1 7">
        <text>Cleavage of hydrophobic, N-terminal signal or leader sequences from secreted and periplasmic proteins.</text>
        <dbReference type="EC" id="3.4.21.89"/>
    </reaction>
</comment>
<keyword evidence="7" id="KW-0645">Protease</keyword>
<protein>
    <recommendedName>
        <fullName evidence="4 7">Signal peptidase I</fullName>
        <ecNumber evidence="3 7">3.4.21.89</ecNumber>
    </recommendedName>
</protein>
<evidence type="ECO:0000256" key="4">
    <source>
        <dbReference type="ARBA" id="ARBA00019232"/>
    </source>
</evidence>
<dbReference type="SUPFAM" id="SSF51306">
    <property type="entry name" value="LexA/Signal peptidase"/>
    <property type="match status" value="1"/>
</dbReference>
<gene>
    <name evidence="9" type="ordered locus">Oter_1523</name>
</gene>
<dbReference type="InterPro" id="IPR019757">
    <property type="entry name" value="Pept_S26A_signal_pept_1_Lys-AS"/>
</dbReference>
<feature type="active site" evidence="6">
    <location>
        <position position="55"/>
    </location>
</feature>
<dbReference type="InterPro" id="IPR036286">
    <property type="entry name" value="LexA/Signal_pep-like_sf"/>
</dbReference>
<organism evidence="9 10">
    <name type="scientific">Opitutus terrae (strain DSM 11246 / JCM 15787 / PB90-1)</name>
    <dbReference type="NCBI Taxonomy" id="452637"/>
    <lineage>
        <taxon>Bacteria</taxon>
        <taxon>Pseudomonadati</taxon>
        <taxon>Verrucomicrobiota</taxon>
        <taxon>Opitutia</taxon>
        <taxon>Opitutales</taxon>
        <taxon>Opitutaceae</taxon>
        <taxon>Opitutus</taxon>
    </lineage>
</organism>
<evidence type="ECO:0000256" key="5">
    <source>
        <dbReference type="ARBA" id="ARBA00022801"/>
    </source>
</evidence>
<dbReference type="InterPro" id="IPR019533">
    <property type="entry name" value="Peptidase_S26"/>
</dbReference>
<evidence type="ECO:0000313" key="10">
    <source>
        <dbReference type="Proteomes" id="UP000007013"/>
    </source>
</evidence>
<evidence type="ECO:0000256" key="3">
    <source>
        <dbReference type="ARBA" id="ARBA00013208"/>
    </source>
</evidence>
<evidence type="ECO:0000256" key="7">
    <source>
        <dbReference type="RuleBase" id="RU362042"/>
    </source>
</evidence>
<feature type="domain" description="Peptidase S26" evidence="8">
    <location>
        <begin position="24"/>
        <end position="224"/>
    </location>
</feature>
<dbReference type="STRING" id="452637.Oter_1523"/>
<name>B1ZSQ6_OPITP</name>
<dbReference type="InterPro" id="IPR000223">
    <property type="entry name" value="Pept_S26A_signal_pept_1"/>
</dbReference>
<dbReference type="InterPro" id="IPR019758">
    <property type="entry name" value="Pept_S26A_signal_pept_1_CS"/>
</dbReference>
<dbReference type="MEROPS" id="S26.026"/>
<dbReference type="GO" id="GO:0006465">
    <property type="term" value="P:signal peptide processing"/>
    <property type="evidence" value="ECO:0007669"/>
    <property type="project" value="InterPro"/>
</dbReference>
<accession>B1ZSQ6</accession>
<dbReference type="PANTHER" id="PTHR43390">
    <property type="entry name" value="SIGNAL PEPTIDASE I"/>
    <property type="match status" value="1"/>
</dbReference>
<dbReference type="HOGENOM" id="CLU_028723_1_2_0"/>
<reference evidence="9 10" key="1">
    <citation type="journal article" date="2011" name="J. Bacteriol.">
        <title>Genome sequence of the verrucomicrobium Opitutus terrae PB90-1, an abundant inhabitant of rice paddy soil ecosystems.</title>
        <authorList>
            <person name="van Passel M.W."/>
            <person name="Kant R."/>
            <person name="Palva A."/>
            <person name="Copeland A."/>
            <person name="Lucas S."/>
            <person name="Lapidus A."/>
            <person name="Glavina del Rio T."/>
            <person name="Pitluck S."/>
            <person name="Goltsman E."/>
            <person name="Clum A."/>
            <person name="Sun H."/>
            <person name="Schmutz J."/>
            <person name="Larimer F.W."/>
            <person name="Land M.L."/>
            <person name="Hauser L."/>
            <person name="Kyrpides N."/>
            <person name="Mikhailova N."/>
            <person name="Richardson P.P."/>
            <person name="Janssen P.H."/>
            <person name="de Vos W.M."/>
            <person name="Smidt H."/>
        </authorList>
    </citation>
    <scope>NUCLEOTIDE SEQUENCE [LARGE SCALE GENOMIC DNA]</scope>
    <source>
        <strain evidence="10">DSM 11246 / JCM 15787 / PB90-1</strain>
    </source>
</reference>
<dbReference type="eggNOG" id="COG0681">
    <property type="taxonomic scope" value="Bacteria"/>
</dbReference>
<evidence type="ECO:0000256" key="6">
    <source>
        <dbReference type="PIRSR" id="PIRSR600223-1"/>
    </source>
</evidence>
<dbReference type="PROSITE" id="PS00761">
    <property type="entry name" value="SPASE_I_3"/>
    <property type="match status" value="1"/>
</dbReference>
<dbReference type="Pfam" id="PF10502">
    <property type="entry name" value="Peptidase_S26"/>
    <property type="match status" value="1"/>
</dbReference>
<dbReference type="PANTHER" id="PTHR43390:SF1">
    <property type="entry name" value="CHLOROPLAST PROCESSING PEPTIDASE"/>
    <property type="match status" value="1"/>
</dbReference>
<dbReference type="PRINTS" id="PR00727">
    <property type="entry name" value="LEADERPTASE"/>
</dbReference>
<evidence type="ECO:0000313" key="9">
    <source>
        <dbReference type="EMBL" id="ACB74807.1"/>
    </source>
</evidence>
<dbReference type="EC" id="3.4.21.89" evidence="3 7"/>
<dbReference type="GO" id="GO:0016020">
    <property type="term" value="C:membrane"/>
    <property type="evidence" value="ECO:0007669"/>
    <property type="project" value="UniProtKB-SubCell"/>
</dbReference>
<dbReference type="PROSITE" id="PS00760">
    <property type="entry name" value="SPASE_I_2"/>
    <property type="match status" value="1"/>
</dbReference>
<keyword evidence="5 7" id="KW-0378">Hydrolase</keyword>
<keyword evidence="10" id="KW-1185">Reference proteome</keyword>
<dbReference type="GO" id="GO:0009003">
    <property type="term" value="F:signal peptidase activity"/>
    <property type="evidence" value="ECO:0007669"/>
    <property type="project" value="UniProtKB-EC"/>
</dbReference>
<comment type="subcellular location">
    <subcellularLocation>
        <location evidence="7">Membrane</location>
        <topology evidence="7">Single-pass type II membrane protein</topology>
    </subcellularLocation>
</comment>
<dbReference type="CDD" id="cd06530">
    <property type="entry name" value="S26_SPase_I"/>
    <property type="match status" value="1"/>
</dbReference>
<dbReference type="Proteomes" id="UP000007013">
    <property type="component" value="Chromosome"/>
</dbReference>
<dbReference type="GO" id="GO:0004252">
    <property type="term" value="F:serine-type endopeptidase activity"/>
    <property type="evidence" value="ECO:0007669"/>
    <property type="project" value="InterPro"/>
</dbReference>
<feature type="active site" evidence="6">
    <location>
        <position position="109"/>
    </location>
</feature>
<dbReference type="EMBL" id="CP001032">
    <property type="protein sequence ID" value="ACB74807.1"/>
    <property type="molecule type" value="Genomic_DNA"/>
</dbReference>
<evidence type="ECO:0000256" key="2">
    <source>
        <dbReference type="ARBA" id="ARBA00009370"/>
    </source>
</evidence>
<comment type="similarity">
    <text evidence="2 7">Belongs to the peptidase S26 family.</text>
</comment>
<dbReference type="AlphaFoldDB" id="B1ZSQ6"/>
<dbReference type="KEGG" id="ote:Oter_1523"/>
<dbReference type="Gene3D" id="2.10.109.10">
    <property type="entry name" value="Umud Fragment, subunit A"/>
    <property type="match status" value="1"/>
</dbReference>
<dbReference type="NCBIfam" id="TIGR02227">
    <property type="entry name" value="sigpep_I_bact"/>
    <property type="match status" value="1"/>
</dbReference>
<proteinExistence type="inferred from homology"/>
<evidence type="ECO:0000256" key="1">
    <source>
        <dbReference type="ARBA" id="ARBA00000677"/>
    </source>
</evidence>
<evidence type="ECO:0000259" key="8">
    <source>
        <dbReference type="Pfam" id="PF10502"/>
    </source>
</evidence>
<sequence length="245" mass="27057">MAARGDSRQGAHMTPKSRFLHALWTEWIRPLALPVIGILCAKSALADINFVPSGSMQPTVLEGDVVFVNKLAYDLKVPFTTTHLATWAAPQRGDIVVCFSPEDGTRLLKRVAALPGDMIEMRAERLYLNGSPLSYAPLPTDAAGISHLAAQERAAAFFAREDLSGRSHALMVLPRRSALRNFGPITVPAGRYFMLGDNRDNSHDSRFFGFVPRAQIVGEAKGVFVSFDLNRWAQPRFDRFFAALE</sequence>